<keyword evidence="14" id="KW-1185">Reference proteome</keyword>
<gene>
    <name evidence="13" type="ORF">G7Y82_20800</name>
</gene>
<comment type="catalytic activity">
    <reaction evidence="9">
        <text>2-oxoglutarate + O2 + 2 H(+) = ethene + 3 CO2 + H2O</text>
        <dbReference type="Rhea" id="RHEA:31523"/>
        <dbReference type="ChEBI" id="CHEBI:15377"/>
        <dbReference type="ChEBI" id="CHEBI:15378"/>
        <dbReference type="ChEBI" id="CHEBI:15379"/>
        <dbReference type="ChEBI" id="CHEBI:16526"/>
        <dbReference type="ChEBI" id="CHEBI:16810"/>
        <dbReference type="ChEBI" id="CHEBI:18153"/>
        <dbReference type="EC" id="1.13.12.19"/>
    </reaction>
</comment>
<dbReference type="Gene3D" id="2.60.120.330">
    <property type="entry name" value="B-lactam Antibiotic, Isopenicillin N Synthase, Chain"/>
    <property type="match status" value="1"/>
</dbReference>
<dbReference type="InterPro" id="IPR005123">
    <property type="entry name" value="Oxoglu/Fe-dep_dioxygenase_dom"/>
</dbReference>
<name>A0A969WEU5_9GAMM</name>
<dbReference type="GO" id="GO:0046872">
    <property type="term" value="F:metal ion binding"/>
    <property type="evidence" value="ECO:0007669"/>
    <property type="project" value="UniProtKB-KW"/>
</dbReference>
<sequence>MDPVSIPVIDLRTASPDDLVNGLINASCVFLVGHGVPRAVREAVLETGDHFFGLPRDEKAKVEWPGDGPWYGWQPVSESSPTAELLERYELRLKPSDSHLPPKVWADGFPLWPQSPPDFRNAWTALYVAMHGLAARVTGMIAESLALPDADVPAWTTQQHSNLVVNYYHAQTQAPEAGRTRARAHTDIGGITLLWADDAPGGLEAAIGAQRAWTPVRFRDDAWLLQAGDLLHLWSGGRIPANPHRVVNPPPSANAKARRSIVFFHHPNADTWVAPANAEHGMQALDHIMARQRGEYARVEAR</sequence>
<comment type="catalytic activity">
    <reaction evidence="10">
        <text>L-arginine + 2-oxoglutarate + O2 = guanidine + L-glutamate 5-semialdehyde + succinate + CO2</text>
        <dbReference type="Rhea" id="RHEA:31535"/>
        <dbReference type="ChEBI" id="CHEBI:15379"/>
        <dbReference type="ChEBI" id="CHEBI:16526"/>
        <dbReference type="ChEBI" id="CHEBI:16810"/>
        <dbReference type="ChEBI" id="CHEBI:30031"/>
        <dbReference type="ChEBI" id="CHEBI:30087"/>
        <dbReference type="ChEBI" id="CHEBI:32682"/>
        <dbReference type="ChEBI" id="CHEBI:58066"/>
        <dbReference type="EC" id="1.14.20.7"/>
    </reaction>
</comment>
<evidence type="ECO:0000256" key="1">
    <source>
        <dbReference type="ARBA" id="ARBA00001954"/>
    </source>
</evidence>
<protein>
    <recommendedName>
        <fullName evidence="5">2-oxoglutarate-dependent ethylene/succinate-forming enzyme</fullName>
        <ecNumber evidence="4">1.13.12.19</ecNumber>
        <ecNumber evidence="3">1.14.20.7</ecNumber>
    </recommendedName>
    <alternativeName>
        <fullName evidence="7">2-oxoglutarate dioxygenase (ethylene-forming)</fullName>
    </alternativeName>
    <alternativeName>
        <fullName evidence="8">2-oxoglutarate/L-arginine monooxygenase/decarboxylase (succinate-forming)</fullName>
    </alternativeName>
</protein>
<comment type="cofactor">
    <cofactor evidence="1">
        <name>Fe(2+)</name>
        <dbReference type="ChEBI" id="CHEBI:29033"/>
    </cofactor>
</comment>
<evidence type="ECO:0000256" key="6">
    <source>
        <dbReference type="ARBA" id="ARBA00022666"/>
    </source>
</evidence>
<evidence type="ECO:0000313" key="14">
    <source>
        <dbReference type="Proteomes" id="UP000653472"/>
    </source>
</evidence>
<accession>A0A969WEU5</accession>
<dbReference type="Pfam" id="PF03171">
    <property type="entry name" value="2OG-FeII_Oxy"/>
    <property type="match status" value="1"/>
</dbReference>
<dbReference type="PANTHER" id="PTHR47990">
    <property type="entry name" value="2-OXOGLUTARATE (2OG) AND FE(II)-DEPENDENT OXYGENASE SUPERFAMILY PROTEIN-RELATED"/>
    <property type="match status" value="1"/>
</dbReference>
<dbReference type="Pfam" id="PF14226">
    <property type="entry name" value="DIOX_N"/>
    <property type="match status" value="1"/>
</dbReference>
<dbReference type="InterPro" id="IPR050231">
    <property type="entry name" value="Iron_ascorbate_oxido_reductase"/>
</dbReference>
<dbReference type="AlphaFoldDB" id="A0A969WEU5"/>
<dbReference type="EC" id="1.14.20.7" evidence="3"/>
<evidence type="ECO:0000256" key="5">
    <source>
        <dbReference type="ARBA" id="ARBA00019045"/>
    </source>
</evidence>
<comment type="caution">
    <text evidence="13">The sequence shown here is derived from an EMBL/GenBank/DDBJ whole genome shotgun (WGS) entry which is preliminary data.</text>
</comment>
<keyword evidence="6" id="KW-0266">Ethylene biosynthesis</keyword>
<dbReference type="EMBL" id="JAAVXB010000021">
    <property type="protein sequence ID" value="NKF24753.1"/>
    <property type="molecule type" value="Genomic_DNA"/>
</dbReference>
<evidence type="ECO:0000256" key="4">
    <source>
        <dbReference type="ARBA" id="ARBA00012531"/>
    </source>
</evidence>
<evidence type="ECO:0000256" key="7">
    <source>
        <dbReference type="ARBA" id="ARBA00031011"/>
    </source>
</evidence>
<dbReference type="InterPro" id="IPR027443">
    <property type="entry name" value="IPNS-like_sf"/>
</dbReference>
<keyword evidence="11" id="KW-0560">Oxidoreductase</keyword>
<evidence type="ECO:0000313" key="13">
    <source>
        <dbReference type="EMBL" id="NKF24753.1"/>
    </source>
</evidence>
<proteinExistence type="inferred from homology"/>
<comment type="similarity">
    <text evidence="11">Belongs to the iron/ascorbate-dependent oxidoreductase family.</text>
</comment>
<keyword evidence="11" id="KW-0479">Metal-binding</keyword>
<keyword evidence="11" id="KW-0408">Iron</keyword>
<evidence type="ECO:0000256" key="8">
    <source>
        <dbReference type="ARBA" id="ARBA00031282"/>
    </source>
</evidence>
<dbReference type="InterPro" id="IPR026992">
    <property type="entry name" value="DIOX_N"/>
</dbReference>
<dbReference type="RefSeq" id="WP_168150061.1">
    <property type="nucleotide sequence ID" value="NZ_JAAVXB010000021.1"/>
</dbReference>
<evidence type="ECO:0000256" key="3">
    <source>
        <dbReference type="ARBA" id="ARBA00012293"/>
    </source>
</evidence>
<dbReference type="EC" id="1.13.12.19" evidence="4"/>
<evidence type="ECO:0000256" key="2">
    <source>
        <dbReference type="ARBA" id="ARBA00004767"/>
    </source>
</evidence>
<dbReference type="GO" id="GO:0102276">
    <property type="term" value="F:2-oxoglutarate oxygenase/decarboxylase (ethylene-forming) activity"/>
    <property type="evidence" value="ECO:0007669"/>
    <property type="project" value="UniProtKB-EC"/>
</dbReference>
<reference evidence="13" key="1">
    <citation type="submission" date="2020-03" db="EMBL/GenBank/DDBJ databases">
        <title>Solimonas marina sp. nov., isolated from deep seawater of the Pacific Ocean.</title>
        <authorList>
            <person name="Liu X."/>
            <person name="Lai Q."/>
            <person name="Sun F."/>
            <person name="Gai Y."/>
            <person name="Li G."/>
            <person name="Shao Z."/>
        </authorList>
    </citation>
    <scope>NUCLEOTIDE SEQUENCE</scope>
    <source>
        <strain evidence="13">C16B3</strain>
    </source>
</reference>
<dbReference type="InterPro" id="IPR044861">
    <property type="entry name" value="IPNS-like_FE2OG_OXY"/>
</dbReference>
<dbReference type="SUPFAM" id="SSF51197">
    <property type="entry name" value="Clavaminate synthase-like"/>
    <property type="match status" value="1"/>
</dbReference>
<evidence type="ECO:0000259" key="12">
    <source>
        <dbReference type="PROSITE" id="PS51471"/>
    </source>
</evidence>
<evidence type="ECO:0000256" key="11">
    <source>
        <dbReference type="RuleBase" id="RU003682"/>
    </source>
</evidence>
<feature type="domain" description="Fe2OG dioxygenase" evidence="12">
    <location>
        <begin position="158"/>
        <end position="267"/>
    </location>
</feature>
<evidence type="ECO:0000256" key="10">
    <source>
        <dbReference type="ARBA" id="ARBA00049359"/>
    </source>
</evidence>
<evidence type="ECO:0000256" key="9">
    <source>
        <dbReference type="ARBA" id="ARBA00047725"/>
    </source>
</evidence>
<dbReference type="Proteomes" id="UP000653472">
    <property type="component" value="Unassembled WGS sequence"/>
</dbReference>
<dbReference type="PROSITE" id="PS51471">
    <property type="entry name" value="FE2OG_OXY"/>
    <property type="match status" value="1"/>
</dbReference>
<comment type="pathway">
    <text evidence="2">Alkene biosynthesis; ethylene biosynthesis via 2-oxoglutarate.</text>
</comment>
<dbReference type="GO" id="GO:0009693">
    <property type="term" value="P:ethylene biosynthetic process"/>
    <property type="evidence" value="ECO:0007669"/>
    <property type="project" value="UniProtKB-KW"/>
</dbReference>
<organism evidence="13 14">
    <name type="scientific">Solimonas marina</name>
    <dbReference type="NCBI Taxonomy" id="2714601"/>
    <lineage>
        <taxon>Bacteria</taxon>
        <taxon>Pseudomonadati</taxon>
        <taxon>Pseudomonadota</taxon>
        <taxon>Gammaproteobacteria</taxon>
        <taxon>Nevskiales</taxon>
        <taxon>Nevskiaceae</taxon>
        <taxon>Solimonas</taxon>
    </lineage>
</organism>